<feature type="transmembrane region" description="Helical" evidence="1">
    <location>
        <begin position="57"/>
        <end position="75"/>
    </location>
</feature>
<feature type="transmembrane region" description="Helical" evidence="1">
    <location>
        <begin position="87"/>
        <end position="106"/>
    </location>
</feature>
<comment type="caution">
    <text evidence="2">The sequence shown here is derived from an EMBL/GenBank/DDBJ whole genome shotgun (WGS) entry which is preliminary data.</text>
</comment>
<keyword evidence="3" id="KW-1185">Reference proteome</keyword>
<dbReference type="EMBL" id="JACOOT010000015">
    <property type="protein sequence ID" value="MBC5650877.1"/>
    <property type="molecule type" value="Genomic_DNA"/>
</dbReference>
<sequence length="156" mass="18604">MKKSYKKKVSLWERYLTKEIGIEFKACLYFFGVLFYYCTYRLCIGVTVAEILHMAEMIFLTYAVGYLQVYVLWNFDESDEISKKELLGIIICTIIYTAVSYIGKWFDRNSYVTLGFTAYIVFVYICVYLVYKCRRRIDDKILNSDLKLFKTRTDNK</sequence>
<dbReference type="Proteomes" id="UP000652847">
    <property type="component" value="Unassembled WGS sequence"/>
</dbReference>
<accession>A0A8I0ADY6</accession>
<organism evidence="2 3">
    <name type="scientific">Blautia segnis</name>
    <dbReference type="NCBI Taxonomy" id="2763030"/>
    <lineage>
        <taxon>Bacteria</taxon>
        <taxon>Bacillati</taxon>
        <taxon>Bacillota</taxon>
        <taxon>Clostridia</taxon>
        <taxon>Lachnospirales</taxon>
        <taxon>Lachnospiraceae</taxon>
        <taxon>Blautia</taxon>
    </lineage>
</organism>
<name>A0A8I0ADY6_9FIRM</name>
<dbReference type="RefSeq" id="WP_186901176.1">
    <property type="nucleotide sequence ID" value="NZ_JACOOT010000015.1"/>
</dbReference>
<reference evidence="2 3" key="1">
    <citation type="submission" date="2020-08" db="EMBL/GenBank/DDBJ databases">
        <title>Genome public.</title>
        <authorList>
            <person name="Liu C."/>
            <person name="Sun Q."/>
        </authorList>
    </citation>
    <scope>NUCLEOTIDE SEQUENCE [LARGE SCALE GENOMIC DNA]</scope>
    <source>
        <strain evidence="2 3">BX17</strain>
    </source>
</reference>
<evidence type="ECO:0000313" key="3">
    <source>
        <dbReference type="Proteomes" id="UP000652847"/>
    </source>
</evidence>
<keyword evidence="1" id="KW-0812">Transmembrane</keyword>
<protein>
    <submittedName>
        <fullName evidence="2">DUF3021 domain-containing protein</fullName>
    </submittedName>
</protein>
<dbReference type="AlphaFoldDB" id="A0A8I0ADY6"/>
<proteinExistence type="predicted"/>
<gene>
    <name evidence="2" type="ORF">H8S54_07095</name>
</gene>
<evidence type="ECO:0000313" key="2">
    <source>
        <dbReference type="EMBL" id="MBC5650877.1"/>
    </source>
</evidence>
<feature type="transmembrane region" description="Helical" evidence="1">
    <location>
        <begin position="112"/>
        <end position="131"/>
    </location>
</feature>
<keyword evidence="1" id="KW-1133">Transmembrane helix</keyword>
<evidence type="ECO:0000256" key="1">
    <source>
        <dbReference type="SAM" id="Phobius"/>
    </source>
</evidence>
<keyword evidence="1" id="KW-0472">Membrane</keyword>